<evidence type="ECO:0000313" key="4">
    <source>
        <dbReference type="EMBL" id="ELU06662.1"/>
    </source>
</evidence>
<dbReference type="GO" id="GO:0005634">
    <property type="term" value="C:nucleus"/>
    <property type="evidence" value="ECO:0007669"/>
    <property type="project" value="TreeGrafter"/>
</dbReference>
<dbReference type="PANTHER" id="PTHR20835">
    <property type="entry name" value="E3 UBIQUITIN-PROTEIN LIGASE PPP1R11-RELATED"/>
    <property type="match status" value="1"/>
</dbReference>
<dbReference type="GO" id="GO:0008157">
    <property type="term" value="F:protein phosphatase 1 binding"/>
    <property type="evidence" value="ECO:0007669"/>
    <property type="project" value="TreeGrafter"/>
</dbReference>
<evidence type="ECO:0000256" key="3">
    <source>
        <dbReference type="SAM" id="MobiDB-lite"/>
    </source>
</evidence>
<proteinExistence type="predicted"/>
<sequence length="106" mass="11908">MAESFSLPTTSVTQVEEVSRSPVVKLKLKKPKSDKKVKWTEGTVDNEHMDKKKSKCCCIYEKPKVFGESSSEDEDDECKHCRGHKNKCYQSKPPDDPSPGPESMGT</sequence>
<dbReference type="EMBL" id="AMQN01001209">
    <property type="status" value="NOT_ANNOTATED_CDS"/>
    <property type="molecule type" value="Genomic_DNA"/>
</dbReference>
<dbReference type="AlphaFoldDB" id="R7URX7"/>
<reference evidence="6" key="1">
    <citation type="submission" date="2012-12" db="EMBL/GenBank/DDBJ databases">
        <authorList>
            <person name="Hellsten U."/>
            <person name="Grimwood J."/>
            <person name="Chapman J.A."/>
            <person name="Shapiro H."/>
            <person name="Aerts A."/>
            <person name="Otillar R.P."/>
            <person name="Terry A.Y."/>
            <person name="Boore J.L."/>
            <person name="Simakov O."/>
            <person name="Marletaz F."/>
            <person name="Cho S.-J."/>
            <person name="Edsinger-Gonzales E."/>
            <person name="Havlak P."/>
            <person name="Kuo D.-H."/>
            <person name="Larsson T."/>
            <person name="Lv J."/>
            <person name="Arendt D."/>
            <person name="Savage R."/>
            <person name="Osoegawa K."/>
            <person name="de Jong P."/>
            <person name="Lindberg D.R."/>
            <person name="Seaver E.C."/>
            <person name="Weisblat D.A."/>
            <person name="Putnam N.H."/>
            <person name="Grigoriev I.V."/>
            <person name="Rokhsar D.S."/>
        </authorList>
    </citation>
    <scope>NUCLEOTIDE SEQUENCE</scope>
    <source>
        <strain evidence="6">I ESC-2004</strain>
    </source>
</reference>
<dbReference type="FunCoup" id="R7URX7">
    <property type="interactions" value="281"/>
</dbReference>
<reference evidence="4 6" key="2">
    <citation type="journal article" date="2013" name="Nature">
        <title>Insights into bilaterian evolution from three spiralian genomes.</title>
        <authorList>
            <person name="Simakov O."/>
            <person name="Marletaz F."/>
            <person name="Cho S.J."/>
            <person name="Edsinger-Gonzales E."/>
            <person name="Havlak P."/>
            <person name="Hellsten U."/>
            <person name="Kuo D.H."/>
            <person name="Larsson T."/>
            <person name="Lv J."/>
            <person name="Arendt D."/>
            <person name="Savage R."/>
            <person name="Osoegawa K."/>
            <person name="de Jong P."/>
            <person name="Grimwood J."/>
            <person name="Chapman J.A."/>
            <person name="Shapiro H."/>
            <person name="Aerts A."/>
            <person name="Otillar R.P."/>
            <person name="Terry A.Y."/>
            <person name="Boore J.L."/>
            <person name="Grigoriev I.V."/>
            <person name="Lindberg D.R."/>
            <person name="Seaver E.C."/>
            <person name="Weisblat D.A."/>
            <person name="Putnam N.H."/>
            <person name="Rokhsar D.S."/>
        </authorList>
    </citation>
    <scope>NUCLEOTIDE SEQUENCE</scope>
    <source>
        <strain evidence="4 6">I ESC-2004</strain>
    </source>
</reference>
<gene>
    <name evidence="4" type="ORF">CAPTEDRAFT_220139</name>
</gene>
<evidence type="ECO:0000256" key="1">
    <source>
        <dbReference type="ARBA" id="ARBA00021994"/>
    </source>
</evidence>
<organism evidence="4">
    <name type="scientific">Capitella teleta</name>
    <name type="common">Polychaete worm</name>
    <dbReference type="NCBI Taxonomy" id="283909"/>
    <lineage>
        <taxon>Eukaryota</taxon>
        <taxon>Metazoa</taxon>
        <taxon>Spiralia</taxon>
        <taxon>Lophotrochozoa</taxon>
        <taxon>Annelida</taxon>
        <taxon>Polychaeta</taxon>
        <taxon>Sedentaria</taxon>
        <taxon>Scolecida</taxon>
        <taxon>Capitellidae</taxon>
        <taxon>Capitella</taxon>
    </lineage>
</organism>
<name>R7URX7_CAPTE</name>
<dbReference type="GO" id="GO:0004865">
    <property type="term" value="F:protein serine/threonine phosphatase inhibitor activity"/>
    <property type="evidence" value="ECO:0007669"/>
    <property type="project" value="InterPro"/>
</dbReference>
<dbReference type="HOGENOM" id="CLU_098333_6_1_1"/>
<evidence type="ECO:0000256" key="2">
    <source>
        <dbReference type="ARBA" id="ARBA00031039"/>
    </source>
</evidence>
<accession>R7URX7</accession>
<dbReference type="EnsemblMetazoa" id="CapteT220139">
    <property type="protein sequence ID" value="CapteP220139"/>
    <property type="gene ID" value="CapteG220139"/>
</dbReference>
<dbReference type="OMA" id="MSHMHSS"/>
<reference evidence="5" key="3">
    <citation type="submission" date="2015-06" db="UniProtKB">
        <authorList>
            <consortium name="EnsemblMetazoa"/>
        </authorList>
    </citation>
    <scope>IDENTIFICATION</scope>
</reference>
<feature type="region of interest" description="Disordered" evidence="3">
    <location>
        <begin position="82"/>
        <end position="106"/>
    </location>
</feature>
<protein>
    <recommendedName>
        <fullName evidence="1">E3 ubiquitin-protein ligase PPP1R11</fullName>
    </recommendedName>
    <alternativeName>
        <fullName evidence="2">Protein phosphatase 1 regulatory subunit 11</fullName>
    </alternativeName>
</protein>
<dbReference type="InterPro" id="IPR011107">
    <property type="entry name" value="PPI_Ypi1"/>
</dbReference>
<dbReference type="Pfam" id="PF07491">
    <property type="entry name" value="PPI_Ypi1"/>
    <property type="match status" value="1"/>
</dbReference>
<dbReference type="PANTHER" id="PTHR20835:SF0">
    <property type="entry name" value="E3 UBIQUITIN-PROTEIN LIGASE PPP1R11"/>
    <property type="match status" value="1"/>
</dbReference>
<dbReference type="EMBL" id="KB300511">
    <property type="protein sequence ID" value="ELU06662.1"/>
    <property type="molecule type" value="Genomic_DNA"/>
</dbReference>
<dbReference type="Proteomes" id="UP000014760">
    <property type="component" value="Unassembled WGS sequence"/>
</dbReference>
<keyword evidence="6" id="KW-1185">Reference proteome</keyword>
<dbReference type="STRING" id="283909.R7URX7"/>
<evidence type="ECO:0000313" key="6">
    <source>
        <dbReference type="Proteomes" id="UP000014760"/>
    </source>
</evidence>
<evidence type="ECO:0000313" key="5">
    <source>
        <dbReference type="EnsemblMetazoa" id="CapteP220139"/>
    </source>
</evidence>